<evidence type="ECO:0000313" key="1">
    <source>
        <dbReference type="EMBL" id="HFM97259.1"/>
    </source>
</evidence>
<name>A0A7C3PE18_9CYAN</name>
<organism evidence="1">
    <name type="scientific">Oscillatoriales cyanobacterium SpSt-418</name>
    <dbReference type="NCBI Taxonomy" id="2282169"/>
    <lineage>
        <taxon>Bacteria</taxon>
        <taxon>Bacillati</taxon>
        <taxon>Cyanobacteriota</taxon>
        <taxon>Cyanophyceae</taxon>
        <taxon>Oscillatoriophycideae</taxon>
        <taxon>Oscillatoriales</taxon>
    </lineage>
</organism>
<gene>
    <name evidence="1" type="ORF">ENR64_05705</name>
</gene>
<sequence length="86" mass="9154">MLTCLVGVQIELDAFRGALLPTRSGAVAGYAIDFADFSQLTPPLAVNYQGQNGVGADWRSWTVGSDRCNFQTLCHALNGLPLGIVN</sequence>
<comment type="caution">
    <text evidence="1">The sequence shown here is derived from an EMBL/GenBank/DDBJ whole genome shotgun (WGS) entry which is preliminary data.</text>
</comment>
<dbReference type="AlphaFoldDB" id="A0A7C3PE18"/>
<protein>
    <submittedName>
        <fullName evidence="1">Uncharacterized protein</fullName>
    </submittedName>
</protein>
<proteinExistence type="predicted"/>
<dbReference type="EMBL" id="DSRU01000064">
    <property type="protein sequence ID" value="HFM97259.1"/>
    <property type="molecule type" value="Genomic_DNA"/>
</dbReference>
<reference evidence="1" key="1">
    <citation type="journal article" date="2020" name="mSystems">
        <title>Genome- and Community-Level Interaction Insights into Carbon Utilization and Element Cycling Functions of Hydrothermarchaeota in Hydrothermal Sediment.</title>
        <authorList>
            <person name="Zhou Z."/>
            <person name="Liu Y."/>
            <person name="Xu W."/>
            <person name="Pan J."/>
            <person name="Luo Z.H."/>
            <person name="Li M."/>
        </authorList>
    </citation>
    <scope>NUCLEOTIDE SEQUENCE [LARGE SCALE GENOMIC DNA]</scope>
    <source>
        <strain evidence="1">SpSt-418</strain>
    </source>
</reference>
<accession>A0A7C3PE18</accession>